<dbReference type="EMBL" id="JAHKSW010000006">
    <property type="protein sequence ID" value="KAG7331478.1"/>
    <property type="molecule type" value="Genomic_DNA"/>
</dbReference>
<dbReference type="GO" id="GO:0005739">
    <property type="term" value="C:mitochondrion"/>
    <property type="evidence" value="ECO:0007669"/>
    <property type="project" value="TreeGrafter"/>
</dbReference>
<accession>A0A9D3NYT3</accession>
<protein>
    <recommendedName>
        <fullName evidence="3">Methylmalonic aciduria and homocystinuria type D protein, mitochondrial</fullName>
    </recommendedName>
</protein>
<evidence type="ECO:0008006" key="3">
    <source>
        <dbReference type="Google" id="ProtNLM"/>
    </source>
</evidence>
<dbReference type="AlphaFoldDB" id="A0A9D3NYT3"/>
<proteinExistence type="predicted"/>
<reference evidence="1 2" key="1">
    <citation type="submission" date="2021-06" db="EMBL/GenBank/DDBJ databases">
        <title>Chromosome-level genome assembly of the red-tail catfish (Hemibagrus wyckioides).</title>
        <authorList>
            <person name="Shao F."/>
        </authorList>
    </citation>
    <scope>NUCLEOTIDE SEQUENCE [LARGE SCALE GENOMIC DNA]</scope>
    <source>
        <strain evidence="1">EC202008001</strain>
        <tissue evidence="1">Blood</tissue>
    </source>
</reference>
<name>A0A9D3NYT3_9TELE</name>
<evidence type="ECO:0000313" key="2">
    <source>
        <dbReference type="Proteomes" id="UP000824219"/>
    </source>
</evidence>
<dbReference type="InterPro" id="IPR019362">
    <property type="entry name" value="MMADHC"/>
</dbReference>
<dbReference type="OrthoDB" id="10263782at2759"/>
<comment type="caution">
    <text evidence="1">The sequence shown here is derived from an EMBL/GenBank/DDBJ whole genome shotgun (WGS) entry which is preliminary data.</text>
</comment>
<dbReference type="PANTHER" id="PTHR13192:SF3">
    <property type="entry name" value="COBALAMIN TRAFFICKING PROTEIN CBLD"/>
    <property type="match status" value="1"/>
</dbReference>
<sequence>MEISDPQHDPSNLLLRRTVQTAQISSQYRDQHLPASCDKLLTIKASRFEGAIQVLNKQEKPNRMASVLCSRARVVTYLPGLHVLVQNIAGTRCFSDERHIHVTPPDIGVRTVWPDETMGPFGPQDKRFQLPGNVGFAKQLESLVEQKPGPVHTTLPDLLTAPSNTERHEFILAQFITDYHDNSEVLDKVDSAEQYFNHSRVECAIQTCPELLKKDFALMFPEAPSSGMMVLTVTQRTENDMTAWSEEVDQEREQLLAKFIEGAKEICYALHSEGFWADFIDPSSGLAFFGSYTNNTLFETDERYRHLGFQIEDLGCCKVIRHLLWGTHVYVGSVFTNAPASSKVMKKLQGN</sequence>
<dbReference type="Proteomes" id="UP000824219">
    <property type="component" value="Linkage Group LG06"/>
</dbReference>
<evidence type="ECO:0000313" key="1">
    <source>
        <dbReference type="EMBL" id="KAG7331478.1"/>
    </source>
</evidence>
<organism evidence="1 2">
    <name type="scientific">Hemibagrus wyckioides</name>
    <dbReference type="NCBI Taxonomy" id="337641"/>
    <lineage>
        <taxon>Eukaryota</taxon>
        <taxon>Metazoa</taxon>
        <taxon>Chordata</taxon>
        <taxon>Craniata</taxon>
        <taxon>Vertebrata</taxon>
        <taxon>Euteleostomi</taxon>
        <taxon>Actinopterygii</taxon>
        <taxon>Neopterygii</taxon>
        <taxon>Teleostei</taxon>
        <taxon>Ostariophysi</taxon>
        <taxon>Siluriformes</taxon>
        <taxon>Bagridae</taxon>
        <taxon>Hemibagrus</taxon>
    </lineage>
</organism>
<dbReference type="Pfam" id="PF10229">
    <property type="entry name" value="MMADHC"/>
    <property type="match status" value="1"/>
</dbReference>
<dbReference type="PANTHER" id="PTHR13192">
    <property type="entry name" value="MY011 PROTEIN"/>
    <property type="match status" value="1"/>
</dbReference>
<keyword evidence="2" id="KW-1185">Reference proteome</keyword>
<dbReference type="GO" id="GO:0009235">
    <property type="term" value="P:cobalamin metabolic process"/>
    <property type="evidence" value="ECO:0007669"/>
    <property type="project" value="InterPro"/>
</dbReference>
<gene>
    <name evidence="1" type="ORF">KOW79_005447</name>
</gene>